<dbReference type="Gene3D" id="3.20.20.140">
    <property type="entry name" value="Metal-dependent hydrolases"/>
    <property type="match status" value="1"/>
</dbReference>
<evidence type="ECO:0000256" key="8">
    <source>
        <dbReference type="RuleBase" id="RU366009"/>
    </source>
</evidence>
<dbReference type="GO" id="GO:0005829">
    <property type="term" value="C:cytosol"/>
    <property type="evidence" value="ECO:0007669"/>
    <property type="project" value="TreeGrafter"/>
</dbReference>
<name>A0A3R6HME4_9BACT</name>
<dbReference type="InterPro" id="IPR051607">
    <property type="entry name" value="Metallo-dep_hydrolases"/>
</dbReference>
<evidence type="ECO:0000256" key="2">
    <source>
        <dbReference type="ARBA" id="ARBA00006745"/>
    </source>
</evidence>
<comment type="function">
    <text evidence="8">Catalyzes the hydrolytic deamination of guanine, producing xanthine and ammonia.</text>
</comment>
<dbReference type="InterPro" id="IPR014311">
    <property type="entry name" value="Guanine_deaminase"/>
</dbReference>
<evidence type="ECO:0000313" key="13">
    <source>
        <dbReference type="Proteomes" id="UP000285173"/>
    </source>
</evidence>
<feature type="domain" description="Amidohydrolase-related" evidence="9">
    <location>
        <begin position="66"/>
        <end position="432"/>
    </location>
</feature>
<evidence type="ECO:0000313" key="11">
    <source>
        <dbReference type="EMBL" id="RHH78562.1"/>
    </source>
</evidence>
<keyword evidence="5 8" id="KW-0378">Hydrolase</keyword>
<evidence type="ECO:0000259" key="9">
    <source>
        <dbReference type="Pfam" id="PF01979"/>
    </source>
</evidence>
<dbReference type="PANTHER" id="PTHR11271">
    <property type="entry name" value="GUANINE DEAMINASE"/>
    <property type="match status" value="1"/>
</dbReference>
<organism evidence="11 12">
    <name type="scientific">Parabacteroides merdae</name>
    <dbReference type="NCBI Taxonomy" id="46503"/>
    <lineage>
        <taxon>Bacteria</taxon>
        <taxon>Pseudomonadati</taxon>
        <taxon>Bacteroidota</taxon>
        <taxon>Bacteroidia</taxon>
        <taxon>Bacteroidales</taxon>
        <taxon>Tannerellaceae</taxon>
        <taxon>Parabacteroides</taxon>
    </lineage>
</organism>
<dbReference type="Proteomes" id="UP000283732">
    <property type="component" value="Unassembled WGS sequence"/>
</dbReference>
<dbReference type="GO" id="GO:0008270">
    <property type="term" value="F:zinc ion binding"/>
    <property type="evidence" value="ECO:0007669"/>
    <property type="project" value="UniProtKB-UniRule"/>
</dbReference>
<evidence type="ECO:0000256" key="3">
    <source>
        <dbReference type="ARBA" id="ARBA00012781"/>
    </source>
</evidence>
<sequence>MSELTLYRGEVFDFIDSPLNRKDAYRYFPDGALVVWEGDIVDCGPFEDIKGRYTDYELVDYSSKLLMPGFIDSHIHYPQAEIIGMYGKQLLDWLEDYTFPAEQAFVSSEHADRMAHFFIEELFRNGTTACMAYATVHPTSVTALFSVASKYNMCMLTGKVLMDRNAPARLTDTAEQGKSESRSLIESWHGKGRNRYVITPRFAISCSTEQLIAAGRLHEQYPDTYIQTHLSENKDEIDSTLSLCPDCQDYLEVYERARLVTDRSIFGHCIHLSDSECRRLVEAGSVVAHCPTSNLFLGSGLFDMQQANRVGMQTVLATDIGAGTSFSMLRTMGEAYKVQQLGGYPMSVFESLYKCTLGAAKALHLDDEIGCFGKGRKADFIVMDYAATPSQQVRMDYLKRHGKWTLENKLFGLQTAGDERNIQATYVMGKRVFTLA</sequence>
<evidence type="ECO:0000313" key="12">
    <source>
        <dbReference type="Proteomes" id="UP000283732"/>
    </source>
</evidence>
<dbReference type="InterPro" id="IPR032466">
    <property type="entry name" value="Metal_Hydrolase"/>
</dbReference>
<dbReference type="SUPFAM" id="SSF51556">
    <property type="entry name" value="Metallo-dependent hydrolases"/>
    <property type="match status" value="1"/>
</dbReference>
<comment type="cofactor">
    <cofactor evidence="8">
        <name>Zn(2+)</name>
        <dbReference type="ChEBI" id="CHEBI:29105"/>
    </cofactor>
    <text evidence="8">Binds 1 zinc ion per subunit.</text>
</comment>
<evidence type="ECO:0000256" key="4">
    <source>
        <dbReference type="ARBA" id="ARBA00022723"/>
    </source>
</evidence>
<accession>A0A3R6HME4</accession>
<comment type="pathway">
    <text evidence="1 8">Purine metabolism; guanine degradation; xanthine from guanine: step 1/1.</text>
</comment>
<evidence type="ECO:0000256" key="5">
    <source>
        <dbReference type="ARBA" id="ARBA00022801"/>
    </source>
</evidence>
<dbReference type="PANTHER" id="PTHR11271:SF6">
    <property type="entry name" value="GUANINE DEAMINASE"/>
    <property type="match status" value="1"/>
</dbReference>
<protein>
    <recommendedName>
        <fullName evidence="3 7">Guanine deaminase</fullName>
        <shortName evidence="8">Guanase</shortName>
        <ecNumber evidence="3 7">3.5.4.3</ecNumber>
    </recommendedName>
    <alternativeName>
        <fullName evidence="8">Guanine aminohydrolase</fullName>
    </alternativeName>
</protein>
<comment type="caution">
    <text evidence="11">The sequence shown here is derived from an EMBL/GenBank/DDBJ whole genome shotgun (WGS) entry which is preliminary data.</text>
</comment>
<evidence type="ECO:0000256" key="7">
    <source>
        <dbReference type="NCBIfam" id="TIGR02967"/>
    </source>
</evidence>
<dbReference type="Proteomes" id="UP000285173">
    <property type="component" value="Unassembled WGS sequence"/>
</dbReference>
<dbReference type="EC" id="3.5.4.3" evidence="3 7"/>
<dbReference type="InterPro" id="IPR011059">
    <property type="entry name" value="Metal-dep_hydrolase_composite"/>
</dbReference>
<dbReference type="FunFam" id="3.20.20.140:FF:000022">
    <property type="entry name" value="Guanine deaminase"/>
    <property type="match status" value="1"/>
</dbReference>
<keyword evidence="4 8" id="KW-0479">Metal-binding</keyword>
<evidence type="ECO:0000256" key="6">
    <source>
        <dbReference type="ARBA" id="ARBA00022833"/>
    </source>
</evidence>
<dbReference type="UniPathway" id="UPA00603">
    <property type="reaction ID" value="UER00660"/>
</dbReference>
<dbReference type="NCBIfam" id="NF006679">
    <property type="entry name" value="PRK09228.1"/>
    <property type="match status" value="1"/>
</dbReference>
<dbReference type="GO" id="GO:0006147">
    <property type="term" value="P:guanine catabolic process"/>
    <property type="evidence" value="ECO:0007669"/>
    <property type="project" value="UniProtKB-UniRule"/>
</dbReference>
<comment type="similarity">
    <text evidence="2 8">Belongs to the metallo-dependent hydrolases superfamily. ATZ/TRZ family.</text>
</comment>
<comment type="catalytic activity">
    <reaction evidence="8">
        <text>guanine + H2O + H(+) = xanthine + NH4(+)</text>
        <dbReference type="Rhea" id="RHEA:14665"/>
        <dbReference type="ChEBI" id="CHEBI:15377"/>
        <dbReference type="ChEBI" id="CHEBI:15378"/>
        <dbReference type="ChEBI" id="CHEBI:16235"/>
        <dbReference type="ChEBI" id="CHEBI:17712"/>
        <dbReference type="ChEBI" id="CHEBI:28938"/>
        <dbReference type="EC" id="3.5.4.3"/>
    </reaction>
</comment>
<gene>
    <name evidence="11" type="primary">guaD</name>
    <name evidence="11" type="ORF">DW191_07815</name>
    <name evidence="10" type="ORF">DW986_15520</name>
</gene>
<dbReference type="EMBL" id="QSEF01000024">
    <property type="protein sequence ID" value="RGZ44931.1"/>
    <property type="molecule type" value="Genomic_DNA"/>
</dbReference>
<dbReference type="NCBIfam" id="TIGR02967">
    <property type="entry name" value="guan_deamin"/>
    <property type="match status" value="1"/>
</dbReference>
<evidence type="ECO:0000256" key="1">
    <source>
        <dbReference type="ARBA" id="ARBA00004984"/>
    </source>
</evidence>
<dbReference type="AlphaFoldDB" id="A0A3R6HME4"/>
<dbReference type="SUPFAM" id="SSF51338">
    <property type="entry name" value="Composite domain of metallo-dependent hydrolases"/>
    <property type="match status" value="1"/>
</dbReference>
<keyword evidence="6 8" id="KW-0862">Zinc</keyword>
<dbReference type="InterPro" id="IPR006680">
    <property type="entry name" value="Amidohydro-rel"/>
</dbReference>
<reference evidence="12 13" key="1">
    <citation type="submission" date="2018-08" db="EMBL/GenBank/DDBJ databases">
        <title>A genome reference for cultivated species of the human gut microbiota.</title>
        <authorList>
            <person name="Zou Y."/>
            <person name="Xue W."/>
            <person name="Luo G."/>
        </authorList>
    </citation>
    <scope>NUCLEOTIDE SEQUENCE [LARGE SCALE GENOMIC DNA]</scope>
    <source>
        <strain evidence="11 12">AM16-50</strain>
        <strain evidence="10 13">AM50-15</strain>
    </source>
</reference>
<dbReference type="RefSeq" id="WP_122203486.1">
    <property type="nucleotide sequence ID" value="NZ_QRKC01000002.1"/>
</dbReference>
<dbReference type="EMBL" id="QRKC01000002">
    <property type="protein sequence ID" value="RHH78562.1"/>
    <property type="molecule type" value="Genomic_DNA"/>
</dbReference>
<dbReference type="Gene3D" id="2.30.40.10">
    <property type="entry name" value="Urease, subunit C, domain 1"/>
    <property type="match status" value="1"/>
</dbReference>
<proteinExistence type="inferred from homology"/>
<dbReference type="GO" id="GO:0008892">
    <property type="term" value="F:guanine deaminase activity"/>
    <property type="evidence" value="ECO:0007669"/>
    <property type="project" value="UniProtKB-UniRule"/>
</dbReference>
<dbReference type="Pfam" id="PF01979">
    <property type="entry name" value="Amidohydro_1"/>
    <property type="match status" value="1"/>
</dbReference>
<evidence type="ECO:0000313" key="10">
    <source>
        <dbReference type="EMBL" id="RGZ44931.1"/>
    </source>
</evidence>